<evidence type="ECO:0000259" key="1">
    <source>
        <dbReference type="Pfam" id="PF08349"/>
    </source>
</evidence>
<gene>
    <name evidence="2" type="ordered locus">HCH_06646</name>
</gene>
<dbReference type="Pfam" id="PF08349">
    <property type="entry name" value="DUF1722"/>
    <property type="match status" value="1"/>
</dbReference>
<dbReference type="InterPro" id="IPR013560">
    <property type="entry name" value="DUF1722"/>
</dbReference>
<dbReference type="AlphaFoldDB" id="Q2S7U5"/>
<evidence type="ECO:0000313" key="3">
    <source>
        <dbReference type="Proteomes" id="UP000000238"/>
    </source>
</evidence>
<dbReference type="HOGENOM" id="CLU_088544_0_0_6"/>
<organism evidence="2 3">
    <name type="scientific">Hahella chejuensis (strain KCTC 2396)</name>
    <dbReference type="NCBI Taxonomy" id="349521"/>
    <lineage>
        <taxon>Bacteria</taxon>
        <taxon>Pseudomonadati</taxon>
        <taxon>Pseudomonadota</taxon>
        <taxon>Gammaproteobacteria</taxon>
        <taxon>Oceanospirillales</taxon>
        <taxon>Hahellaceae</taxon>
        <taxon>Hahella</taxon>
    </lineage>
</organism>
<accession>Q2S7U5</accession>
<feature type="domain" description="DUF1722" evidence="1">
    <location>
        <begin position="166"/>
        <end position="224"/>
    </location>
</feature>
<dbReference type="eggNOG" id="ENOG502ZBXX">
    <property type="taxonomic scope" value="Bacteria"/>
</dbReference>
<keyword evidence="3" id="KW-1185">Reference proteome</keyword>
<dbReference type="EMBL" id="CP000155">
    <property type="protein sequence ID" value="ABC33279.1"/>
    <property type="molecule type" value="Genomic_DNA"/>
</dbReference>
<dbReference type="Proteomes" id="UP000000238">
    <property type="component" value="Chromosome"/>
</dbReference>
<dbReference type="KEGG" id="hch:HCH_06646"/>
<dbReference type="STRING" id="349521.HCH_06646"/>
<proteinExistence type="predicted"/>
<evidence type="ECO:0000313" key="2">
    <source>
        <dbReference type="EMBL" id="ABC33279.1"/>
    </source>
</evidence>
<protein>
    <recommendedName>
        <fullName evidence="1">DUF1722 domain-containing protein</fullName>
    </recommendedName>
</protein>
<sequence>MSFFAAHASTFCLCKTLFWASGAVNNGLIKKTTVENETTNRTRGHLANPMPQFLFDIDPGYLSLPQLQHQLNMLQGAIRKPEKIQQDPHLKSWRGHVDALMTMYNLVVSEINLRQNSTLPYIHASGESLIWPARPGIPVEEQWPQAEAGARLPSPRNDQALWAQHKYSVMARNQGMYQSLGRAVAAREIGLGDLAEELVAALRVPPPLGGLRNAVWHMWGYISQFSQLKPDNTPLPTVFREIQLLAGKHQSAYLLNSTALGELAYWCWLFEGKH</sequence>
<name>Q2S7U5_HAHCH</name>
<reference evidence="2 3" key="1">
    <citation type="journal article" date="2005" name="Nucleic Acids Res.">
        <title>Genomic blueprint of Hahella chejuensis, a marine microbe producing an algicidal agent.</title>
        <authorList>
            <person name="Jeong H."/>
            <person name="Yim J.H."/>
            <person name="Lee C."/>
            <person name="Choi S.-H."/>
            <person name="Park Y.K."/>
            <person name="Yoon S.H."/>
            <person name="Hur C.-G."/>
            <person name="Kang H.-Y."/>
            <person name="Kim D."/>
            <person name="Lee H.H."/>
            <person name="Park K.H."/>
            <person name="Park S.-H."/>
            <person name="Park H.-S."/>
            <person name="Lee H.K."/>
            <person name="Oh T.K."/>
            <person name="Kim J.F."/>
        </authorList>
    </citation>
    <scope>NUCLEOTIDE SEQUENCE [LARGE SCALE GENOMIC DNA]</scope>
    <source>
        <strain evidence="2 3">KCTC 2396</strain>
    </source>
</reference>